<proteinExistence type="predicted"/>
<dbReference type="Proteomes" id="UP001187315">
    <property type="component" value="Unassembled WGS sequence"/>
</dbReference>
<keyword evidence="2" id="KW-1185">Reference proteome</keyword>
<sequence length="86" mass="9348">MGDLWEHRPVEEASHPDPALALGAAFIIVSDPESEPSIRRHASDDFLVITLTRKNEPLTQELPAVDSQSIAAVQMRGGTVKHAGHE</sequence>
<comment type="caution">
    <text evidence="1">The sequence shown here is derived from an EMBL/GenBank/DDBJ whole genome shotgun (WGS) entry which is preliminary data.</text>
</comment>
<reference evidence="1" key="1">
    <citation type="submission" date="2023-08" db="EMBL/GenBank/DDBJ databases">
        <title>Pelteobagrus vachellii genome.</title>
        <authorList>
            <person name="Liu H."/>
        </authorList>
    </citation>
    <scope>NUCLEOTIDE SEQUENCE</scope>
    <source>
        <strain evidence="1">PRFRI_2022a</strain>
        <tissue evidence="1">Muscle</tissue>
    </source>
</reference>
<name>A0AA88NJA3_TACVA</name>
<evidence type="ECO:0000313" key="2">
    <source>
        <dbReference type="Proteomes" id="UP001187315"/>
    </source>
</evidence>
<protein>
    <submittedName>
        <fullName evidence="1">Uncharacterized protein</fullName>
    </submittedName>
</protein>
<organism evidence="1 2">
    <name type="scientific">Tachysurus vachellii</name>
    <name type="common">Darkbarbel catfish</name>
    <name type="synonym">Pelteobagrus vachellii</name>
    <dbReference type="NCBI Taxonomy" id="175792"/>
    <lineage>
        <taxon>Eukaryota</taxon>
        <taxon>Metazoa</taxon>
        <taxon>Chordata</taxon>
        <taxon>Craniata</taxon>
        <taxon>Vertebrata</taxon>
        <taxon>Euteleostomi</taxon>
        <taxon>Actinopterygii</taxon>
        <taxon>Neopterygii</taxon>
        <taxon>Teleostei</taxon>
        <taxon>Ostariophysi</taxon>
        <taxon>Siluriformes</taxon>
        <taxon>Bagridae</taxon>
        <taxon>Tachysurus</taxon>
    </lineage>
</organism>
<accession>A0AA88NJA3</accession>
<evidence type="ECO:0000313" key="1">
    <source>
        <dbReference type="EMBL" id="KAK2860721.1"/>
    </source>
</evidence>
<dbReference type="EMBL" id="JAVHJS010000004">
    <property type="protein sequence ID" value="KAK2860721.1"/>
    <property type="molecule type" value="Genomic_DNA"/>
</dbReference>
<gene>
    <name evidence="1" type="ORF">Q7C36_004887</name>
</gene>
<dbReference type="AlphaFoldDB" id="A0AA88NJA3"/>